<protein>
    <submittedName>
        <fullName evidence="2">Uncharacterized protein</fullName>
    </submittedName>
</protein>
<feature type="compositionally biased region" description="Basic residues" evidence="1">
    <location>
        <begin position="1"/>
        <end position="12"/>
    </location>
</feature>
<feature type="region of interest" description="Disordered" evidence="1">
    <location>
        <begin position="1"/>
        <end position="95"/>
    </location>
</feature>
<dbReference type="EMBL" id="JAHYIQ010000021">
    <property type="protein sequence ID" value="KAK1123159.1"/>
    <property type="molecule type" value="Genomic_DNA"/>
</dbReference>
<organism evidence="2 3">
    <name type="scientific">Melipona bicolor</name>
    <dbReference type="NCBI Taxonomy" id="60889"/>
    <lineage>
        <taxon>Eukaryota</taxon>
        <taxon>Metazoa</taxon>
        <taxon>Ecdysozoa</taxon>
        <taxon>Arthropoda</taxon>
        <taxon>Hexapoda</taxon>
        <taxon>Insecta</taxon>
        <taxon>Pterygota</taxon>
        <taxon>Neoptera</taxon>
        <taxon>Endopterygota</taxon>
        <taxon>Hymenoptera</taxon>
        <taxon>Apocrita</taxon>
        <taxon>Aculeata</taxon>
        <taxon>Apoidea</taxon>
        <taxon>Anthophila</taxon>
        <taxon>Apidae</taxon>
        <taxon>Melipona</taxon>
    </lineage>
</organism>
<evidence type="ECO:0000256" key="1">
    <source>
        <dbReference type="SAM" id="MobiDB-lite"/>
    </source>
</evidence>
<dbReference type="AlphaFoldDB" id="A0AA40FPV5"/>
<proteinExistence type="predicted"/>
<comment type="caution">
    <text evidence="2">The sequence shown here is derived from an EMBL/GenBank/DDBJ whole genome shotgun (WGS) entry which is preliminary data.</text>
</comment>
<dbReference type="Proteomes" id="UP001177670">
    <property type="component" value="Unassembled WGS sequence"/>
</dbReference>
<sequence length="95" mass="10197">MTRKRWKWGKKGKSLESRPNRSEERTKPSGNEAGSQAEHRQSSSISNEVAASKSSEDKSKDVEGPVKEVLAQSGSTANLPCKITEPGAGTVNVVT</sequence>
<accession>A0AA40FPV5</accession>
<reference evidence="2" key="1">
    <citation type="submission" date="2021-10" db="EMBL/GenBank/DDBJ databases">
        <title>Melipona bicolor Genome sequencing and assembly.</title>
        <authorList>
            <person name="Araujo N.S."/>
            <person name="Arias M.C."/>
        </authorList>
    </citation>
    <scope>NUCLEOTIDE SEQUENCE</scope>
    <source>
        <strain evidence="2">USP_2M_L1-L4_2017</strain>
        <tissue evidence="2">Whole body</tissue>
    </source>
</reference>
<keyword evidence="3" id="KW-1185">Reference proteome</keyword>
<feature type="compositionally biased region" description="Basic and acidic residues" evidence="1">
    <location>
        <begin position="54"/>
        <end position="66"/>
    </location>
</feature>
<name>A0AA40FPV5_9HYME</name>
<evidence type="ECO:0000313" key="2">
    <source>
        <dbReference type="EMBL" id="KAK1123159.1"/>
    </source>
</evidence>
<feature type="compositionally biased region" description="Basic and acidic residues" evidence="1">
    <location>
        <begin position="13"/>
        <end position="27"/>
    </location>
</feature>
<gene>
    <name evidence="2" type="ORF">K0M31_008792</name>
</gene>
<evidence type="ECO:0000313" key="3">
    <source>
        <dbReference type="Proteomes" id="UP001177670"/>
    </source>
</evidence>